<proteinExistence type="predicted"/>
<accession>A0A383BPZ5</accession>
<dbReference type="InterPro" id="IPR052515">
    <property type="entry name" value="Gfo/Idh/MocA_Oxidoreductase"/>
</dbReference>
<protein>
    <recommendedName>
        <fullName evidence="1">Gfo/Idh/MocA-like oxidoreductase N-terminal domain-containing protein</fullName>
    </recommendedName>
</protein>
<dbReference type="PANTHER" id="PTHR43249">
    <property type="entry name" value="UDP-N-ACETYL-2-AMINO-2-DEOXY-D-GLUCURONATE OXIDASE"/>
    <property type="match status" value="1"/>
</dbReference>
<name>A0A383BPZ5_9ZZZZ</name>
<dbReference type="InterPro" id="IPR000683">
    <property type="entry name" value="Gfo/Idh/MocA-like_OxRdtase_N"/>
</dbReference>
<dbReference type="GO" id="GO:0000166">
    <property type="term" value="F:nucleotide binding"/>
    <property type="evidence" value="ECO:0007669"/>
    <property type="project" value="InterPro"/>
</dbReference>
<organism evidence="2">
    <name type="scientific">marine metagenome</name>
    <dbReference type="NCBI Taxonomy" id="408172"/>
    <lineage>
        <taxon>unclassified sequences</taxon>
        <taxon>metagenomes</taxon>
        <taxon>ecological metagenomes</taxon>
    </lineage>
</organism>
<dbReference type="EMBL" id="UINC01201887">
    <property type="protein sequence ID" value="SVE21428.1"/>
    <property type="molecule type" value="Genomic_DNA"/>
</dbReference>
<reference evidence="2" key="1">
    <citation type="submission" date="2018-05" db="EMBL/GenBank/DDBJ databases">
        <authorList>
            <person name="Lanie J.A."/>
            <person name="Ng W.-L."/>
            <person name="Kazmierczak K.M."/>
            <person name="Andrzejewski T.M."/>
            <person name="Davidsen T.M."/>
            <person name="Wayne K.J."/>
            <person name="Tettelin H."/>
            <person name="Glass J.I."/>
            <person name="Rusch D."/>
            <person name="Podicherti R."/>
            <person name="Tsui H.-C.T."/>
            <person name="Winkler M.E."/>
        </authorList>
    </citation>
    <scope>NUCLEOTIDE SEQUENCE</scope>
</reference>
<feature type="domain" description="Gfo/Idh/MocA-like oxidoreductase N-terminal" evidence="1">
    <location>
        <begin position="5"/>
        <end position="118"/>
    </location>
</feature>
<evidence type="ECO:0000313" key="2">
    <source>
        <dbReference type="EMBL" id="SVE21428.1"/>
    </source>
</evidence>
<gene>
    <name evidence="2" type="ORF">METZ01_LOCUS474282</name>
</gene>
<dbReference type="AlphaFoldDB" id="A0A383BPZ5"/>
<dbReference type="Pfam" id="PF01408">
    <property type="entry name" value="GFO_IDH_MocA"/>
    <property type="match status" value="1"/>
</dbReference>
<dbReference type="Gene3D" id="3.40.50.720">
    <property type="entry name" value="NAD(P)-binding Rossmann-like Domain"/>
    <property type="match status" value="1"/>
</dbReference>
<dbReference type="InterPro" id="IPR036291">
    <property type="entry name" value="NAD(P)-bd_dom_sf"/>
</dbReference>
<sequence length="174" mass="19414">MSIPIIFVGCGNFALQRLQVLIDGSQFTPVACVDIDIEKAQASLESLQGNVPKGLTDRVYTTISEAKEKHDAEVCFIFAVAKAHSKLVIESLELGMHTFCVKVIACNQEEFKDVMMVHHRNPELMLVQGFNNQWNEAATKMREWLQSDNGIGEMLGGVCICWGRQNMKTDPPQT</sequence>
<dbReference type="SUPFAM" id="SSF51735">
    <property type="entry name" value="NAD(P)-binding Rossmann-fold domains"/>
    <property type="match status" value="1"/>
</dbReference>
<feature type="non-terminal residue" evidence="2">
    <location>
        <position position="174"/>
    </location>
</feature>
<dbReference type="PANTHER" id="PTHR43249:SF1">
    <property type="entry name" value="D-GLUCOSIDE 3-DEHYDROGENASE"/>
    <property type="match status" value="1"/>
</dbReference>
<evidence type="ECO:0000259" key="1">
    <source>
        <dbReference type="Pfam" id="PF01408"/>
    </source>
</evidence>
<feature type="non-terminal residue" evidence="2">
    <location>
        <position position="1"/>
    </location>
</feature>